<dbReference type="GO" id="GO:0043531">
    <property type="term" value="F:ADP binding"/>
    <property type="evidence" value="ECO:0007669"/>
    <property type="project" value="InterPro"/>
</dbReference>
<dbReference type="PANTHER" id="PTHR23155">
    <property type="entry name" value="DISEASE RESISTANCE PROTEIN RP"/>
    <property type="match status" value="1"/>
</dbReference>
<dbReference type="OMA" id="MEENAMP"/>
<keyword evidence="7" id="KW-1185">Reference proteome</keyword>
<dbReference type="InterPro" id="IPR032675">
    <property type="entry name" value="LRR_dom_sf"/>
</dbReference>
<dbReference type="GO" id="GO:0098542">
    <property type="term" value="P:defense response to other organism"/>
    <property type="evidence" value="ECO:0007669"/>
    <property type="project" value="TreeGrafter"/>
</dbReference>
<dbReference type="PRINTS" id="PR00364">
    <property type="entry name" value="DISEASERSIST"/>
</dbReference>
<dbReference type="EnsemblPlants" id="Kaladp0809s0046.1.v1.1">
    <property type="protein sequence ID" value="Kaladp0809s0046.1.v1.1"/>
    <property type="gene ID" value="Kaladp0809s0046.v1.1"/>
</dbReference>
<dbReference type="InterPro" id="IPR044974">
    <property type="entry name" value="Disease_R_plants"/>
</dbReference>
<proteinExistence type="predicted"/>
<dbReference type="Gene3D" id="1.10.8.430">
    <property type="entry name" value="Helical domain of apoptotic protease-activating factors"/>
    <property type="match status" value="1"/>
</dbReference>
<dbReference type="InterPro" id="IPR036388">
    <property type="entry name" value="WH-like_DNA-bd_sf"/>
</dbReference>
<feature type="domain" description="Disease resistance protein winged helix" evidence="4">
    <location>
        <begin position="416"/>
        <end position="486"/>
    </location>
</feature>
<protein>
    <submittedName>
        <fullName evidence="6">Uncharacterized protein</fullName>
    </submittedName>
</protein>
<accession>A0A7N0VGF8</accession>
<evidence type="ECO:0000259" key="5">
    <source>
        <dbReference type="Pfam" id="PF23598"/>
    </source>
</evidence>
<evidence type="ECO:0000259" key="3">
    <source>
        <dbReference type="Pfam" id="PF00931"/>
    </source>
</evidence>
<dbReference type="PANTHER" id="PTHR23155:SF1205">
    <property type="entry name" value="DISEASE RESISTANCE PROTEIN RPM1"/>
    <property type="match status" value="1"/>
</dbReference>
<evidence type="ECO:0000259" key="4">
    <source>
        <dbReference type="Pfam" id="PF23559"/>
    </source>
</evidence>
<dbReference type="FunFam" id="3.40.50.300:FF:001091">
    <property type="entry name" value="Probable disease resistance protein At1g61300"/>
    <property type="match status" value="1"/>
</dbReference>
<evidence type="ECO:0000313" key="7">
    <source>
        <dbReference type="Proteomes" id="UP000594263"/>
    </source>
</evidence>
<keyword evidence="2" id="KW-0611">Plant defense</keyword>
<dbReference type="SUPFAM" id="SSF52058">
    <property type="entry name" value="L domain-like"/>
    <property type="match status" value="1"/>
</dbReference>
<name>A0A7N0VGF8_KALFE</name>
<keyword evidence="1" id="KW-0677">Repeat</keyword>
<dbReference type="Gene3D" id="1.10.10.10">
    <property type="entry name" value="Winged helix-like DNA-binding domain superfamily/Winged helix DNA-binding domain"/>
    <property type="match status" value="1"/>
</dbReference>
<organism evidence="6 7">
    <name type="scientific">Kalanchoe fedtschenkoi</name>
    <name type="common">Lavender scallops</name>
    <name type="synonym">South American air plant</name>
    <dbReference type="NCBI Taxonomy" id="63787"/>
    <lineage>
        <taxon>Eukaryota</taxon>
        <taxon>Viridiplantae</taxon>
        <taxon>Streptophyta</taxon>
        <taxon>Embryophyta</taxon>
        <taxon>Tracheophyta</taxon>
        <taxon>Spermatophyta</taxon>
        <taxon>Magnoliopsida</taxon>
        <taxon>eudicotyledons</taxon>
        <taxon>Gunneridae</taxon>
        <taxon>Pentapetalae</taxon>
        <taxon>Saxifragales</taxon>
        <taxon>Crassulaceae</taxon>
        <taxon>Kalanchoe</taxon>
    </lineage>
</organism>
<evidence type="ECO:0000313" key="6">
    <source>
        <dbReference type="EnsemblPlants" id="Kaladp0809s0046.1.v1.1"/>
    </source>
</evidence>
<reference evidence="6" key="1">
    <citation type="submission" date="2021-01" db="UniProtKB">
        <authorList>
            <consortium name="EnsemblPlants"/>
        </authorList>
    </citation>
    <scope>IDENTIFICATION</scope>
</reference>
<sequence>MAEIAVTVAILLGERIVDALSQEANSKKNVSTEIESMNYLLSSLRAYLRDHNSRGSQNAIQQNKFHKHRVTVFTHRCAQPMKGAGALRELSSEISEIKNCATDLIAREQVIKPPETIAEAASSSHPYWGDDSFVHLPGDDEMVGFEKHKVKLIDQLISEESNSHMDIAIVGPGGFGKSTLVRNVFVDKRVKRHFECSAWVSITQNFDKKELVDDIILQFQDEKKRWQYLRVGEPVSVSFATGDKRSYVRNYLQRKRYIVVLDDVFNQEDLQFIESFLPKNGVGSRIIITTHKHDLAFSHDGSPRRIHDLSRGLPLDAAWNLFCKKAFRASCGKCPQELESIAQRILSNCGGSPFAVVAVSRMLAMKPQLPVEWEAFHDSLGSEIGTDPKWIVSRTLLRSYNDLSSTLKSCFVYLSIFPKNYHIERGRLIRLWLAEGFVKHTNRKALERVADDYLDELIARNLIHVTERDFSGRVSTCEVKNLVHEFLINMSDEENFVTIYSVEDSEIINSQPRRVSIHAATFNPSKSSSMILSSVRSSFMFAQQIEDFQSKIQKFISQFMLLKVLDLQGSSLEDFPEEICGLTLLRYLSLRDTKIKTIPKSIKKLVYIETLDLKQTQVRKLPNQILRLPNLRYLLVYLYDVENYVTFDSAKGVEIYPEVRFLSKLLKLTLIKANDQKIFAELGYLKKLRKLGLIDLKTEDGEKCTSKYLDLHDMQNPPSNLQRLYLKGRLTKIPVWISSLKSLVRIGLKWSKLQDSPIPVLQVLPNLIELEMVAAYTGEELTFEAGTFSKLKTLHIEEFTELTAIVMEENAMPKLGKLALRNCKSLAMPPLGINHHAELEELVAYDMNDKFTGALRPSSETYWMVERIPVIRSCYSQGNRLWIMNNLS</sequence>
<dbReference type="InterPro" id="IPR042197">
    <property type="entry name" value="Apaf_helical"/>
</dbReference>
<dbReference type="InterPro" id="IPR002182">
    <property type="entry name" value="NB-ARC"/>
</dbReference>
<dbReference type="Gene3D" id="3.80.10.10">
    <property type="entry name" value="Ribonuclease Inhibitor"/>
    <property type="match status" value="1"/>
</dbReference>
<dbReference type="Gene3D" id="3.40.50.300">
    <property type="entry name" value="P-loop containing nucleotide triphosphate hydrolases"/>
    <property type="match status" value="1"/>
</dbReference>
<dbReference type="InterPro" id="IPR055414">
    <property type="entry name" value="LRR_R13L4/SHOC2-like"/>
</dbReference>
<dbReference type="Pfam" id="PF23559">
    <property type="entry name" value="WHD_DRP"/>
    <property type="match status" value="1"/>
</dbReference>
<dbReference type="Gramene" id="Kaladp0809s0046.1.v1.1">
    <property type="protein sequence ID" value="Kaladp0809s0046.1.v1.1"/>
    <property type="gene ID" value="Kaladp0809s0046.v1.1"/>
</dbReference>
<dbReference type="SUPFAM" id="SSF52540">
    <property type="entry name" value="P-loop containing nucleoside triphosphate hydrolases"/>
    <property type="match status" value="1"/>
</dbReference>
<evidence type="ECO:0000256" key="1">
    <source>
        <dbReference type="ARBA" id="ARBA00022737"/>
    </source>
</evidence>
<dbReference type="FunFam" id="1.10.10.10:FF:000322">
    <property type="entry name" value="Probable disease resistance protein At1g63360"/>
    <property type="match status" value="1"/>
</dbReference>
<dbReference type="InterPro" id="IPR027417">
    <property type="entry name" value="P-loop_NTPase"/>
</dbReference>
<feature type="domain" description="NB-ARC" evidence="3">
    <location>
        <begin position="146"/>
        <end position="330"/>
    </location>
</feature>
<dbReference type="Pfam" id="PF00931">
    <property type="entry name" value="NB-ARC"/>
    <property type="match status" value="1"/>
</dbReference>
<evidence type="ECO:0000256" key="2">
    <source>
        <dbReference type="ARBA" id="ARBA00022821"/>
    </source>
</evidence>
<dbReference type="Pfam" id="PF23598">
    <property type="entry name" value="LRR_14"/>
    <property type="match status" value="1"/>
</dbReference>
<dbReference type="AlphaFoldDB" id="A0A7N0VGF8"/>
<dbReference type="Proteomes" id="UP000594263">
    <property type="component" value="Unplaced"/>
</dbReference>
<feature type="domain" description="Disease resistance R13L4/SHOC-2-like LRR" evidence="5">
    <location>
        <begin position="535"/>
        <end position="823"/>
    </location>
</feature>
<dbReference type="InterPro" id="IPR058922">
    <property type="entry name" value="WHD_DRP"/>
</dbReference>